<evidence type="ECO:0000313" key="5">
    <source>
        <dbReference type="Proteomes" id="UP001107558"/>
    </source>
</evidence>
<sequence length="310" mass="36285">MMDNLINEIEITTFRNCMKLKILNLENRAKIGRINSLKSGTFSSLINLEVLQLGGHQISSISSRIFENLLNLKLLSLKKNKITQIDGQAFTALIKLENLDLSENNFNYLPSNVFINLHNIENLNLKSCQLKDIPSSIINLKTLKFFDISQNQLPWLLLYPSFKNMESFDFYSNKITAINPKFFNEIFLNESIPSSSFNLNQCENRNDCSYQFNNLHFCNIEKDKKFEYSCKVDKFEIKKSTYTRDVVKYLETKNKPLDIQVFELFELYENVSTVQLWNSDITDIYGIKSCSNLKFFDLRMNKIEILYESH</sequence>
<dbReference type="EMBL" id="JADBJN010000003">
    <property type="protein sequence ID" value="KAG5673417.1"/>
    <property type="molecule type" value="Genomic_DNA"/>
</dbReference>
<organism evidence="4 5">
    <name type="scientific">Polypedilum vanderplanki</name>
    <name type="common">Sleeping chironomid midge</name>
    <dbReference type="NCBI Taxonomy" id="319348"/>
    <lineage>
        <taxon>Eukaryota</taxon>
        <taxon>Metazoa</taxon>
        <taxon>Ecdysozoa</taxon>
        <taxon>Arthropoda</taxon>
        <taxon>Hexapoda</taxon>
        <taxon>Insecta</taxon>
        <taxon>Pterygota</taxon>
        <taxon>Neoptera</taxon>
        <taxon>Endopterygota</taxon>
        <taxon>Diptera</taxon>
        <taxon>Nematocera</taxon>
        <taxon>Chironomoidea</taxon>
        <taxon>Chironomidae</taxon>
        <taxon>Chironominae</taxon>
        <taxon>Polypedilum</taxon>
        <taxon>Polypedilum</taxon>
    </lineage>
</organism>
<evidence type="ECO:0000256" key="1">
    <source>
        <dbReference type="ARBA" id="ARBA00022614"/>
    </source>
</evidence>
<dbReference type="InterPro" id="IPR001611">
    <property type="entry name" value="Leu-rich_rpt"/>
</dbReference>
<evidence type="ECO:0000313" key="4">
    <source>
        <dbReference type="EMBL" id="KAG5673417.1"/>
    </source>
</evidence>
<dbReference type="OrthoDB" id="27267at2759"/>
<keyword evidence="1" id="KW-0433">Leucine-rich repeat</keyword>
<dbReference type="InterPro" id="IPR032675">
    <property type="entry name" value="LRR_dom_sf"/>
</dbReference>
<dbReference type="GO" id="GO:0005886">
    <property type="term" value="C:plasma membrane"/>
    <property type="evidence" value="ECO:0007669"/>
    <property type="project" value="TreeGrafter"/>
</dbReference>
<dbReference type="InterPro" id="IPR050541">
    <property type="entry name" value="LRR_TM_domain-containing"/>
</dbReference>
<keyword evidence="2" id="KW-0732">Signal</keyword>
<reference evidence="4" key="1">
    <citation type="submission" date="2021-03" db="EMBL/GenBank/DDBJ databases">
        <title>Chromosome level genome of the anhydrobiotic midge Polypedilum vanderplanki.</title>
        <authorList>
            <person name="Yoshida Y."/>
            <person name="Kikawada T."/>
            <person name="Gusev O."/>
        </authorList>
    </citation>
    <scope>NUCLEOTIDE SEQUENCE</scope>
    <source>
        <strain evidence="4">NIAS01</strain>
        <tissue evidence="4">Whole body or cell culture</tissue>
    </source>
</reference>
<protein>
    <submittedName>
        <fullName evidence="4">Uncharacterized protein</fullName>
    </submittedName>
</protein>
<dbReference type="PANTHER" id="PTHR24369:SF210">
    <property type="entry name" value="CHAOPTIN-RELATED"/>
    <property type="match status" value="1"/>
</dbReference>
<gene>
    <name evidence="4" type="ORF">PVAND_003467</name>
</gene>
<dbReference type="PANTHER" id="PTHR24369">
    <property type="entry name" value="ANTIGEN BSP, PUTATIVE-RELATED"/>
    <property type="match status" value="1"/>
</dbReference>
<accession>A0A9J6BU50</accession>
<dbReference type="Gene3D" id="3.80.10.10">
    <property type="entry name" value="Ribonuclease Inhibitor"/>
    <property type="match status" value="1"/>
</dbReference>
<dbReference type="InterPro" id="IPR003591">
    <property type="entry name" value="Leu-rich_rpt_typical-subtyp"/>
</dbReference>
<dbReference type="Pfam" id="PF13855">
    <property type="entry name" value="LRR_8"/>
    <property type="match status" value="1"/>
</dbReference>
<evidence type="ECO:0000256" key="2">
    <source>
        <dbReference type="ARBA" id="ARBA00022729"/>
    </source>
</evidence>
<proteinExistence type="predicted"/>
<name>A0A9J6BU50_POLVA</name>
<dbReference type="AlphaFoldDB" id="A0A9J6BU50"/>
<evidence type="ECO:0000256" key="3">
    <source>
        <dbReference type="ARBA" id="ARBA00022737"/>
    </source>
</evidence>
<dbReference type="Proteomes" id="UP001107558">
    <property type="component" value="Chromosome 3"/>
</dbReference>
<comment type="caution">
    <text evidence="4">The sequence shown here is derived from an EMBL/GenBank/DDBJ whole genome shotgun (WGS) entry which is preliminary data.</text>
</comment>
<keyword evidence="3" id="KW-0677">Repeat</keyword>
<keyword evidence="5" id="KW-1185">Reference proteome</keyword>
<dbReference type="SMART" id="SM00369">
    <property type="entry name" value="LRR_TYP"/>
    <property type="match status" value="5"/>
</dbReference>
<dbReference type="SUPFAM" id="SSF52058">
    <property type="entry name" value="L domain-like"/>
    <property type="match status" value="1"/>
</dbReference>